<reference evidence="1 2" key="1">
    <citation type="journal article" date="2019" name="Nat. Commun.">
        <title>A new type of DNA phosphorothioation-based antiviral system in archaea.</title>
        <authorList>
            <person name="Xiong L."/>
            <person name="Liu S."/>
            <person name="Chen S."/>
            <person name="Xiao Y."/>
            <person name="Zhu B."/>
            <person name="Gao Y."/>
            <person name="Zhang Y."/>
            <person name="Chen B."/>
            <person name="Luo J."/>
            <person name="Deng Z."/>
            <person name="Chen X."/>
            <person name="Wang L."/>
            <person name="Chen S."/>
        </authorList>
    </citation>
    <scope>NUCLEOTIDE SEQUENCE [LARGE SCALE GENOMIC DNA]</scope>
    <source>
        <strain evidence="1 2">JCM 10635</strain>
    </source>
</reference>
<accession>A0A4D6HQJ4</accession>
<organism evidence="1 2">
    <name type="scientific">Natronorubrum bangense</name>
    <dbReference type="NCBI Taxonomy" id="61858"/>
    <lineage>
        <taxon>Archaea</taxon>
        <taxon>Methanobacteriati</taxon>
        <taxon>Methanobacteriota</taxon>
        <taxon>Stenosarchaea group</taxon>
        <taxon>Halobacteria</taxon>
        <taxon>Halobacteriales</taxon>
        <taxon>Natrialbaceae</taxon>
        <taxon>Natronorubrum</taxon>
    </lineage>
</organism>
<dbReference type="SUPFAM" id="SSF48371">
    <property type="entry name" value="ARM repeat"/>
    <property type="match status" value="1"/>
</dbReference>
<name>A0A4D6HQJ4_9EURY</name>
<dbReference type="Proteomes" id="UP000296822">
    <property type="component" value="Chromosome"/>
</dbReference>
<protein>
    <recommendedName>
        <fullName evidence="3">HEAT repeat domain-containing protein</fullName>
    </recommendedName>
</protein>
<dbReference type="InterPro" id="IPR016024">
    <property type="entry name" value="ARM-type_fold"/>
</dbReference>
<dbReference type="EMBL" id="CP031305">
    <property type="protein sequence ID" value="QCC54937.1"/>
    <property type="molecule type" value="Genomic_DNA"/>
</dbReference>
<gene>
    <name evidence="1" type="ORF">DV706_10940</name>
</gene>
<dbReference type="RefSeq" id="WP_006064579.1">
    <property type="nucleotide sequence ID" value="NZ_CP031305.1"/>
</dbReference>
<evidence type="ECO:0008006" key="3">
    <source>
        <dbReference type="Google" id="ProtNLM"/>
    </source>
</evidence>
<dbReference type="Gene3D" id="1.25.10.10">
    <property type="entry name" value="Leucine-rich Repeat Variant"/>
    <property type="match status" value="2"/>
</dbReference>
<evidence type="ECO:0000313" key="2">
    <source>
        <dbReference type="Proteomes" id="UP000296822"/>
    </source>
</evidence>
<dbReference type="KEGG" id="nbg:DV706_10940"/>
<dbReference type="InterPro" id="IPR011989">
    <property type="entry name" value="ARM-like"/>
</dbReference>
<proteinExistence type="predicted"/>
<dbReference type="AlphaFoldDB" id="A0A4D6HQJ4"/>
<sequence length="599" mass="66112">MTDPLVSFVGRFADADDRTQAAAILEEISVPDVEDASPDYVDDEFAREFTDALDDVVAELKCEDETQRRDAAEILYEVSQFVPTPLCLRGPTLVTSLDDPTTRPYIAGVLTTVIDHRDSVVLAIEAVRSDIERSPSGVAAIPFLSRITKQRDSTDEQSSLDVAPLRFLSWIAKTHDNAVEPVEPAVTAALEADDPAAREYGSRFFAVTWEHYVGGNDAVGPLFALTDDENPRTRANALTALGHRSFTQLERNEHQQPVDVERIVEAATAHLADADNRVRSNAAAVLSETEHEVVDEGLQCWPDYVDDELTELVVERLIDGLNSKHWGLQRQAARAVSGLERSCPDLLATYADALVEYGWTTDRPNQIQIKKAVAKTAKHHPDAFLPHARTFVESLDDRQGRWSLSVIEHIGTVDFDAVAPAVDLLVDQFMAPQTNRLIRQHVAAVLGSLYDGRPDAFPDWVEHLHAAVETDGRRGVRKPFVAIAQRDPAAAASVFHELCSRLTEPDVSISWTTTYSLGQEDPAAIEPAIDVLVKHVLDGDVTTAANAVDVLYGIVKLETHHDLLEPARVPIERRLDEFDGRTRENAQTILETVSGTNRE</sequence>
<evidence type="ECO:0000313" key="1">
    <source>
        <dbReference type="EMBL" id="QCC54937.1"/>
    </source>
</evidence>
<dbReference type="GeneID" id="39851774"/>